<feature type="non-terminal residue" evidence="1">
    <location>
        <position position="1"/>
    </location>
</feature>
<feature type="non-terminal residue" evidence="1">
    <location>
        <position position="44"/>
    </location>
</feature>
<accession>A0A6J4JC15</accession>
<proteinExistence type="predicted"/>
<sequence length="44" mass="4981">VSARLPARRDLRSRGYAGIHDHEIADLVRRDRRPPDEGAEPSCL</sequence>
<organism evidence="1">
    <name type="scientific">uncultured Blastococcus sp</name>
    <dbReference type="NCBI Taxonomy" id="217144"/>
    <lineage>
        <taxon>Bacteria</taxon>
        <taxon>Bacillati</taxon>
        <taxon>Actinomycetota</taxon>
        <taxon>Actinomycetes</taxon>
        <taxon>Geodermatophilales</taxon>
        <taxon>Geodermatophilaceae</taxon>
        <taxon>Blastococcus</taxon>
        <taxon>environmental samples</taxon>
    </lineage>
</organism>
<dbReference type="AlphaFoldDB" id="A0A6J4JC15"/>
<name>A0A6J4JC15_9ACTN</name>
<gene>
    <name evidence="1" type="ORF">AVDCRST_MAG52-3531</name>
</gene>
<evidence type="ECO:0000313" key="1">
    <source>
        <dbReference type="EMBL" id="CAA9276183.1"/>
    </source>
</evidence>
<dbReference type="EMBL" id="CADCTN010000236">
    <property type="protein sequence ID" value="CAA9276183.1"/>
    <property type="molecule type" value="Genomic_DNA"/>
</dbReference>
<protein>
    <submittedName>
        <fullName evidence="1">Uncharacterized protein</fullName>
    </submittedName>
</protein>
<reference evidence="1" key="1">
    <citation type="submission" date="2020-02" db="EMBL/GenBank/DDBJ databases">
        <authorList>
            <person name="Meier V. D."/>
        </authorList>
    </citation>
    <scope>NUCLEOTIDE SEQUENCE</scope>
    <source>
        <strain evidence="1">AVDCRST_MAG52</strain>
    </source>
</reference>